<feature type="non-terminal residue" evidence="1">
    <location>
        <position position="1"/>
    </location>
</feature>
<name>A0ABD4WTV6_PRIMG</name>
<dbReference type="Proteomes" id="UP001213771">
    <property type="component" value="Unassembled WGS sequence"/>
</dbReference>
<sequence length="70" mass="7832">FLSNCKISSTSREEHKGFLISHGCDMLGKAQQNNVFHPKKVTPRKLPVCRTAVDLKGKKSLISISFLTLF</sequence>
<proteinExistence type="predicted"/>
<dbReference type="EMBL" id="JARAOX010000179">
    <property type="protein sequence ID" value="MDD9783684.1"/>
    <property type="molecule type" value="Genomic_DNA"/>
</dbReference>
<protein>
    <submittedName>
        <fullName evidence="1">Uncharacterized protein</fullName>
    </submittedName>
</protein>
<evidence type="ECO:0000313" key="2">
    <source>
        <dbReference type="Proteomes" id="UP001213771"/>
    </source>
</evidence>
<reference evidence="1 2" key="1">
    <citation type="submission" date="2023-02" db="EMBL/GenBank/DDBJ databases">
        <authorList>
            <person name="Olszewska D."/>
        </authorList>
    </citation>
    <scope>NUCLEOTIDE SEQUENCE [LARGE SCALE GENOMIC DNA]</scope>
    <source>
        <strain evidence="1 2">FDU301</strain>
    </source>
</reference>
<gene>
    <name evidence="1" type="ORF">PVE99_14975</name>
</gene>
<evidence type="ECO:0000313" key="1">
    <source>
        <dbReference type="EMBL" id="MDD9783684.1"/>
    </source>
</evidence>
<dbReference type="AlphaFoldDB" id="A0ABD4WTV6"/>
<accession>A0ABD4WTV6</accession>
<organism evidence="1 2">
    <name type="scientific">Priestia megaterium</name>
    <name type="common">Bacillus megaterium</name>
    <dbReference type="NCBI Taxonomy" id="1404"/>
    <lineage>
        <taxon>Bacteria</taxon>
        <taxon>Bacillati</taxon>
        <taxon>Bacillota</taxon>
        <taxon>Bacilli</taxon>
        <taxon>Bacillales</taxon>
        <taxon>Bacillaceae</taxon>
        <taxon>Priestia</taxon>
    </lineage>
</organism>
<comment type="caution">
    <text evidence="1">The sequence shown here is derived from an EMBL/GenBank/DDBJ whole genome shotgun (WGS) entry which is preliminary data.</text>
</comment>
<dbReference type="RefSeq" id="WP_274589027.1">
    <property type="nucleotide sequence ID" value="NZ_JARAOX010000179.1"/>
</dbReference>